<accession>S8ASQ2</accession>
<dbReference type="HOGENOM" id="CLU_591855_0_0_1"/>
<keyword evidence="4" id="KW-1185">Reference proteome</keyword>
<feature type="compositionally biased region" description="Polar residues" evidence="2">
    <location>
        <begin position="400"/>
        <end position="411"/>
    </location>
</feature>
<keyword evidence="1" id="KW-0175">Coiled coil</keyword>
<dbReference type="Proteomes" id="UP000015100">
    <property type="component" value="Unassembled WGS sequence"/>
</dbReference>
<comment type="caution">
    <text evidence="3">The sequence shown here is derived from an EMBL/GenBank/DDBJ whole genome shotgun (WGS) entry which is preliminary data.</text>
</comment>
<feature type="region of interest" description="Disordered" evidence="2">
    <location>
        <begin position="198"/>
        <end position="248"/>
    </location>
</feature>
<feature type="region of interest" description="Disordered" evidence="2">
    <location>
        <begin position="1"/>
        <end position="21"/>
    </location>
</feature>
<gene>
    <name evidence="3" type="ORF">H072_1987</name>
</gene>
<protein>
    <submittedName>
        <fullName evidence="3">Uncharacterized protein</fullName>
    </submittedName>
</protein>
<feature type="compositionally biased region" description="Basic and acidic residues" evidence="2">
    <location>
        <begin position="379"/>
        <end position="390"/>
    </location>
</feature>
<feature type="region of interest" description="Disordered" evidence="2">
    <location>
        <begin position="97"/>
        <end position="119"/>
    </location>
</feature>
<feature type="coiled-coil region" evidence="1">
    <location>
        <begin position="120"/>
        <end position="170"/>
    </location>
</feature>
<evidence type="ECO:0000256" key="1">
    <source>
        <dbReference type="SAM" id="Coils"/>
    </source>
</evidence>
<reference evidence="3 4" key="1">
    <citation type="journal article" date="2013" name="PLoS Genet.">
        <title>Genomic mechanisms accounting for the adaptation to parasitism in nematode-trapping fungi.</title>
        <authorList>
            <person name="Meerupati T."/>
            <person name="Andersson K.M."/>
            <person name="Friman E."/>
            <person name="Kumar D."/>
            <person name="Tunlid A."/>
            <person name="Ahren D."/>
        </authorList>
    </citation>
    <scope>NUCLEOTIDE SEQUENCE [LARGE SCALE GENOMIC DNA]</scope>
    <source>
        <strain evidence="3 4">CBS 200.50</strain>
    </source>
</reference>
<reference evidence="4" key="2">
    <citation type="submission" date="2013-04" db="EMBL/GenBank/DDBJ databases">
        <title>Genomic mechanisms accounting for the adaptation to parasitism in nematode-trapping fungi.</title>
        <authorList>
            <person name="Ahren D.G."/>
        </authorList>
    </citation>
    <scope>NUCLEOTIDE SEQUENCE [LARGE SCALE GENOMIC DNA]</scope>
    <source>
        <strain evidence="4">CBS 200.50</strain>
    </source>
</reference>
<organism evidence="3 4">
    <name type="scientific">Dactylellina haptotyla (strain CBS 200.50)</name>
    <name type="common">Nematode-trapping fungus</name>
    <name type="synonym">Monacrosporium haptotylum</name>
    <dbReference type="NCBI Taxonomy" id="1284197"/>
    <lineage>
        <taxon>Eukaryota</taxon>
        <taxon>Fungi</taxon>
        <taxon>Dikarya</taxon>
        <taxon>Ascomycota</taxon>
        <taxon>Pezizomycotina</taxon>
        <taxon>Orbiliomycetes</taxon>
        <taxon>Orbiliales</taxon>
        <taxon>Orbiliaceae</taxon>
        <taxon>Dactylellina</taxon>
    </lineage>
</organism>
<feature type="compositionally biased region" description="Polar residues" evidence="2">
    <location>
        <begin position="1"/>
        <end position="15"/>
    </location>
</feature>
<feature type="compositionally biased region" description="Basic and acidic residues" evidence="2">
    <location>
        <begin position="198"/>
        <end position="223"/>
    </location>
</feature>
<feature type="region of interest" description="Disordered" evidence="2">
    <location>
        <begin position="352"/>
        <end position="447"/>
    </location>
</feature>
<evidence type="ECO:0000313" key="4">
    <source>
        <dbReference type="Proteomes" id="UP000015100"/>
    </source>
</evidence>
<evidence type="ECO:0000256" key="2">
    <source>
        <dbReference type="SAM" id="MobiDB-lite"/>
    </source>
</evidence>
<feature type="compositionally biased region" description="Basic and acidic residues" evidence="2">
    <location>
        <begin position="426"/>
        <end position="447"/>
    </location>
</feature>
<feature type="compositionally biased region" description="Acidic residues" evidence="2">
    <location>
        <begin position="224"/>
        <end position="236"/>
    </location>
</feature>
<evidence type="ECO:0000313" key="3">
    <source>
        <dbReference type="EMBL" id="EPS44021.1"/>
    </source>
</evidence>
<name>S8ASQ2_DACHA</name>
<sequence length="462" mass="52133">MKTPTFPLSRSSQFKKQPAFPTSPPICLEEVCKSIVCETDPGLSVRPEHELNLERSLKILADFRAKRTKEILCPVAPKETALRAPPPTISCKPEREHLTTAKPKSPNLSPAHLLKNEQERDELDRELKLLVVRMVTIERQTQLEKMLEQAEELRNELTFLQQQEEDLKALLKFPQKNPDILSTSPLAAGTPELSKTIRELSSDSSDERVDTGVREDTGGKESEEEKADSEEFELSGDDGISGDQPFYNPDELEIIADNRMGKKTADKNITEPIYIERKRASRPGPWDIDSKMPRTQIATSALPLDHKAQPKQLSVDELWRKVDRLPDSVWEKKSTLVSRNLQGETPRSVIVVKSKNDVDKKRARRSPSPELGNHLKRVRVQENSDGEHTPFIRQKKQPLVHQTASKPNASSPDPLLSTATPGVKLSKGEPIVKGKDRQSDADKQKMMKDTIDDLQQFFNMGE</sequence>
<proteinExistence type="predicted"/>
<dbReference type="AlphaFoldDB" id="S8ASQ2"/>
<dbReference type="EMBL" id="AQGS01000061">
    <property type="protein sequence ID" value="EPS44021.1"/>
    <property type="molecule type" value="Genomic_DNA"/>
</dbReference>